<evidence type="ECO:0000313" key="2">
    <source>
        <dbReference type="Proteomes" id="UP001596004"/>
    </source>
</evidence>
<protein>
    <submittedName>
        <fullName evidence="1">Uncharacterized protein</fullName>
    </submittedName>
</protein>
<proteinExistence type="predicted"/>
<organism evidence="1 2">
    <name type="scientific">Sphaerisporangium dianthi</name>
    <dbReference type="NCBI Taxonomy" id="1436120"/>
    <lineage>
        <taxon>Bacteria</taxon>
        <taxon>Bacillati</taxon>
        <taxon>Actinomycetota</taxon>
        <taxon>Actinomycetes</taxon>
        <taxon>Streptosporangiales</taxon>
        <taxon>Streptosporangiaceae</taxon>
        <taxon>Sphaerisporangium</taxon>
    </lineage>
</organism>
<reference evidence="2" key="1">
    <citation type="journal article" date="2019" name="Int. J. Syst. Evol. Microbiol.">
        <title>The Global Catalogue of Microorganisms (GCM) 10K type strain sequencing project: providing services to taxonomists for standard genome sequencing and annotation.</title>
        <authorList>
            <consortium name="The Broad Institute Genomics Platform"/>
            <consortium name="The Broad Institute Genome Sequencing Center for Infectious Disease"/>
            <person name="Wu L."/>
            <person name="Ma J."/>
        </authorList>
    </citation>
    <scope>NUCLEOTIDE SEQUENCE [LARGE SCALE GENOMIC DNA]</scope>
    <source>
        <strain evidence="2">CGMCC 4.7132</strain>
    </source>
</reference>
<accession>A0ABV9CW29</accession>
<sequence>MSIIPLSLPRQPNPPLRVAPLAYALSHMEPELRELILPGESWDEMLARREAAADILDDLLAEAGEEFAGAVSV</sequence>
<comment type="caution">
    <text evidence="1">The sequence shown here is derived from an EMBL/GenBank/DDBJ whole genome shotgun (WGS) entry which is preliminary data.</text>
</comment>
<dbReference type="EMBL" id="JBHSFP010000068">
    <property type="protein sequence ID" value="MFC4536983.1"/>
    <property type="molecule type" value="Genomic_DNA"/>
</dbReference>
<keyword evidence="2" id="KW-1185">Reference proteome</keyword>
<dbReference type="RefSeq" id="WP_380852464.1">
    <property type="nucleotide sequence ID" value="NZ_JBHSFP010000068.1"/>
</dbReference>
<dbReference type="Proteomes" id="UP001596004">
    <property type="component" value="Unassembled WGS sequence"/>
</dbReference>
<name>A0ABV9CW29_9ACTN</name>
<evidence type="ECO:0000313" key="1">
    <source>
        <dbReference type="EMBL" id="MFC4536983.1"/>
    </source>
</evidence>
<gene>
    <name evidence="1" type="ORF">ACFO60_39950</name>
</gene>